<dbReference type="InterPro" id="IPR050595">
    <property type="entry name" value="Bact_response_regulator"/>
</dbReference>
<organism evidence="6 7">
    <name type="scientific">Candidatus Sulfomarinibacter kjeldsenii</name>
    <dbReference type="NCBI Taxonomy" id="2885994"/>
    <lineage>
        <taxon>Bacteria</taxon>
        <taxon>Pseudomonadati</taxon>
        <taxon>Acidobacteriota</taxon>
        <taxon>Thermoanaerobaculia</taxon>
        <taxon>Thermoanaerobaculales</taxon>
        <taxon>Candidatus Sulfomarinibacteraceae</taxon>
        <taxon>Candidatus Sulfomarinibacter</taxon>
    </lineage>
</organism>
<feature type="compositionally biased region" description="Acidic residues" evidence="4">
    <location>
        <begin position="319"/>
        <end position="336"/>
    </location>
</feature>
<dbReference type="PROSITE" id="PS50110">
    <property type="entry name" value="RESPONSE_REGULATORY"/>
    <property type="match status" value="1"/>
</dbReference>
<proteinExistence type="predicted"/>
<name>A0A8J6YB09_9BACT</name>
<dbReference type="PANTHER" id="PTHR44591:SF14">
    <property type="entry name" value="PROTEIN PILG"/>
    <property type="match status" value="1"/>
</dbReference>
<evidence type="ECO:0000313" key="7">
    <source>
        <dbReference type="Proteomes" id="UP000598633"/>
    </source>
</evidence>
<dbReference type="Gene3D" id="3.40.50.2300">
    <property type="match status" value="1"/>
</dbReference>
<dbReference type="GO" id="GO:0000160">
    <property type="term" value="P:phosphorelay signal transduction system"/>
    <property type="evidence" value="ECO:0007669"/>
    <property type="project" value="UniProtKB-KW"/>
</dbReference>
<feature type="compositionally biased region" description="Basic and acidic residues" evidence="4">
    <location>
        <begin position="337"/>
        <end position="348"/>
    </location>
</feature>
<keyword evidence="1 3" id="KW-0597">Phosphoprotein</keyword>
<dbReference type="InterPro" id="IPR001789">
    <property type="entry name" value="Sig_transdc_resp-reg_receiver"/>
</dbReference>
<dbReference type="Proteomes" id="UP000598633">
    <property type="component" value="Unassembled WGS sequence"/>
</dbReference>
<keyword evidence="2" id="KW-0902">Two-component regulatory system</keyword>
<accession>A0A8J6YB09</accession>
<dbReference type="AlphaFoldDB" id="A0A8J6YB09"/>
<dbReference type="SUPFAM" id="SSF52172">
    <property type="entry name" value="CheY-like"/>
    <property type="match status" value="1"/>
</dbReference>
<dbReference type="EMBL" id="JACXWA010000032">
    <property type="protein sequence ID" value="MBD3870121.1"/>
    <property type="molecule type" value="Genomic_DNA"/>
</dbReference>
<feature type="compositionally biased region" description="Acidic residues" evidence="4">
    <location>
        <begin position="245"/>
        <end position="292"/>
    </location>
</feature>
<feature type="region of interest" description="Disordered" evidence="4">
    <location>
        <begin position="238"/>
        <end position="294"/>
    </location>
</feature>
<dbReference type="InterPro" id="IPR011006">
    <property type="entry name" value="CheY-like_superfamily"/>
</dbReference>
<evidence type="ECO:0000256" key="2">
    <source>
        <dbReference type="ARBA" id="ARBA00023012"/>
    </source>
</evidence>
<evidence type="ECO:0000313" key="6">
    <source>
        <dbReference type="EMBL" id="MBD3870121.1"/>
    </source>
</evidence>
<evidence type="ECO:0000256" key="4">
    <source>
        <dbReference type="SAM" id="MobiDB-lite"/>
    </source>
</evidence>
<evidence type="ECO:0000256" key="1">
    <source>
        <dbReference type="ARBA" id="ARBA00022553"/>
    </source>
</evidence>
<feature type="domain" description="Response regulatory" evidence="5">
    <location>
        <begin position="4"/>
        <end position="120"/>
    </location>
</feature>
<comment type="caution">
    <text evidence="6">The sequence shown here is derived from an EMBL/GenBank/DDBJ whole genome shotgun (WGS) entry which is preliminary data.</text>
</comment>
<protein>
    <submittedName>
        <fullName evidence="6">Response regulator</fullName>
    </submittedName>
</protein>
<feature type="region of interest" description="Disordered" evidence="4">
    <location>
        <begin position="309"/>
        <end position="358"/>
    </location>
</feature>
<evidence type="ECO:0000256" key="3">
    <source>
        <dbReference type="PROSITE-ProRule" id="PRU00169"/>
    </source>
</evidence>
<feature type="modified residue" description="4-aspartylphosphate" evidence="3">
    <location>
        <position position="53"/>
    </location>
</feature>
<reference evidence="6 7" key="1">
    <citation type="submission" date="2020-08" db="EMBL/GenBank/DDBJ databases">
        <title>Acidobacteriota in marine sediments use diverse sulfur dissimilation pathways.</title>
        <authorList>
            <person name="Wasmund K."/>
        </authorList>
    </citation>
    <scope>NUCLEOTIDE SEQUENCE [LARGE SCALE GENOMIC DNA]</scope>
    <source>
        <strain evidence="6">MAG AM3-A</strain>
    </source>
</reference>
<dbReference type="SMART" id="SM00448">
    <property type="entry name" value="REC"/>
    <property type="match status" value="1"/>
</dbReference>
<dbReference type="Pfam" id="PF00072">
    <property type="entry name" value="Response_reg"/>
    <property type="match status" value="1"/>
</dbReference>
<gene>
    <name evidence="6" type="ORF">IFJ97_02030</name>
</gene>
<evidence type="ECO:0000259" key="5">
    <source>
        <dbReference type="PROSITE" id="PS50110"/>
    </source>
</evidence>
<sequence>MSRTILLADDSLTIQKVVELTFADTEYEVVAVSSGDDLLERLPEVRPDLVICDVIMPGRDGYDVCQEIKSSSEFLHLPVILLTGTFEPFDRDRAIAVGCSEIITKPFEAKKLVDAVEHLATTPAAPPPTAVETQSIDPEDLSTPEEDIELEDTEVSQEFGPGETVAEDAGALDPAGEFEIVEPPDVQPVEPPQDEFELSDDIGELELDTTELAEIDEPFEIGEVDESTADPAETLAAEDFAGIMETEDVDTSSDDSETELTEEPFIEAGPDEESFPSDDEEVEFAPPEDVEIDNSLTTPIDVAAVMADHQPEVVPAMIDEVEEPSDDEKDDADTQDFGDKPPGEKTPEDAAGIGLSDDDVDRIARRLLELAADRIEHIAWDVIPDMAEVVVRERVRELEASAESDPS</sequence>
<dbReference type="PANTHER" id="PTHR44591">
    <property type="entry name" value="STRESS RESPONSE REGULATOR PROTEIN 1"/>
    <property type="match status" value="1"/>
</dbReference>